<dbReference type="CDD" id="cd13132">
    <property type="entry name" value="MATE_eukaryotic"/>
    <property type="match status" value="1"/>
</dbReference>
<dbReference type="GO" id="GO:0015297">
    <property type="term" value="F:antiporter activity"/>
    <property type="evidence" value="ECO:0007669"/>
    <property type="project" value="InterPro"/>
</dbReference>
<evidence type="ECO:0000256" key="6">
    <source>
        <dbReference type="RuleBase" id="RU004914"/>
    </source>
</evidence>
<feature type="transmembrane region" description="Helical" evidence="6">
    <location>
        <begin position="157"/>
        <end position="178"/>
    </location>
</feature>
<comment type="similarity">
    <text evidence="2 6">Belongs to the multi antimicrobial extrusion (MATE) (TC 2.A.66.1) family.</text>
</comment>
<dbReference type="PANTHER" id="PTHR11206">
    <property type="entry name" value="MULTIDRUG RESISTANCE PROTEIN"/>
    <property type="match status" value="1"/>
</dbReference>
<feature type="transmembrane region" description="Helical" evidence="6">
    <location>
        <begin position="301"/>
        <end position="320"/>
    </location>
</feature>
<protein>
    <recommendedName>
        <fullName evidence="6">Protein DETOXIFICATION</fullName>
    </recommendedName>
    <alternativeName>
        <fullName evidence="6">Multidrug and toxic compound extrusion protein</fullName>
    </alternativeName>
</protein>
<evidence type="ECO:0000256" key="2">
    <source>
        <dbReference type="ARBA" id="ARBA00010199"/>
    </source>
</evidence>
<dbReference type="GO" id="GO:1990961">
    <property type="term" value="P:xenobiotic detoxification by transmembrane export across the plasma membrane"/>
    <property type="evidence" value="ECO:0007669"/>
    <property type="project" value="InterPro"/>
</dbReference>
<feature type="region of interest" description="Disordered" evidence="7">
    <location>
        <begin position="1"/>
        <end position="23"/>
    </location>
</feature>
<reference evidence="8" key="1">
    <citation type="journal article" date="2023" name="GigaByte">
        <title>Genome assembly of the bearded iris, Iris pallida Lam.</title>
        <authorList>
            <person name="Bruccoleri R.E."/>
            <person name="Oakeley E.J."/>
            <person name="Faust A.M.E."/>
            <person name="Altorfer M."/>
            <person name="Dessus-Babus S."/>
            <person name="Burckhardt D."/>
            <person name="Oertli M."/>
            <person name="Naumann U."/>
            <person name="Petersen F."/>
            <person name="Wong J."/>
        </authorList>
    </citation>
    <scope>NUCLEOTIDE SEQUENCE</scope>
    <source>
        <strain evidence="8">GSM-AAB239-AS_SAM_17_03QT</strain>
    </source>
</reference>
<feature type="transmembrane region" description="Helical" evidence="6">
    <location>
        <begin position="215"/>
        <end position="235"/>
    </location>
</feature>
<reference evidence="8" key="2">
    <citation type="submission" date="2023-04" db="EMBL/GenBank/DDBJ databases">
        <authorList>
            <person name="Bruccoleri R.E."/>
            <person name="Oakeley E.J."/>
            <person name="Faust A.-M."/>
            <person name="Dessus-Babus S."/>
            <person name="Altorfer M."/>
            <person name="Burckhardt D."/>
            <person name="Oertli M."/>
            <person name="Naumann U."/>
            <person name="Petersen F."/>
            <person name="Wong J."/>
        </authorList>
    </citation>
    <scope>NUCLEOTIDE SEQUENCE</scope>
    <source>
        <strain evidence="8">GSM-AAB239-AS_SAM_17_03QT</strain>
        <tissue evidence="8">Leaf</tissue>
    </source>
</reference>
<evidence type="ECO:0000256" key="5">
    <source>
        <dbReference type="ARBA" id="ARBA00023136"/>
    </source>
</evidence>
<dbReference type="EMBL" id="JANAVB010002199">
    <property type="protein sequence ID" value="KAJ6851612.1"/>
    <property type="molecule type" value="Genomic_DNA"/>
</dbReference>
<feature type="transmembrane region" description="Helical" evidence="6">
    <location>
        <begin position="404"/>
        <end position="426"/>
    </location>
</feature>
<accession>A0AAX6IEG0</accession>
<evidence type="ECO:0000313" key="9">
    <source>
        <dbReference type="Proteomes" id="UP001140949"/>
    </source>
</evidence>
<comment type="caution">
    <text evidence="8">The sequence shown here is derived from an EMBL/GenBank/DDBJ whole genome shotgun (WGS) entry which is preliminary data.</text>
</comment>
<sequence>MSKPASEPFHLSSSSPPSVARRRTACPKRSVLSELKTQLRIGIPLVPMNSTWFAKTAITTAFLGRLGELQLAAGALGLTFANVTGFSVLNGLCWAMEPICGQAHGADNRRLLHKTLLMTTILLLLTCIPVAFLWVNVDRILLFFGQERDISLLAKSYVMYLLLDLMATSFLSPLKTYLSSQGNTLPTMLSSGVATALHIPYNILLSKKMGFRGVALAAGLTDATAATILASYVILTEERIREGWRAQRVGHWARLLSLSMQCCLTGCLEWWCYEILVLLAGRMRDARRTVSVLSTVLNFDYLFYGVLASLATCASTRVSNELGAGSSWAARNAARVSLCASAVTGLGCGLAMVALKGQWGYLFSHDEGVVDGARKTLMVMAVVEVFNIPLGTCGGIVRGTSRPWLGMFSVGGFYFVGLPLSVVLAFKLELGLSGLLLGFAVGCATSTTLLCVLIARIDWDGEAMLAKNSSAATAAAAAAGGGLDRDEESLDCGT</sequence>
<evidence type="ECO:0000256" key="3">
    <source>
        <dbReference type="ARBA" id="ARBA00022692"/>
    </source>
</evidence>
<feature type="transmembrane region" description="Helical" evidence="6">
    <location>
        <begin position="432"/>
        <end position="455"/>
    </location>
</feature>
<feature type="transmembrane region" description="Helical" evidence="6">
    <location>
        <begin position="375"/>
        <end position="397"/>
    </location>
</feature>
<feature type="transmembrane region" description="Helical" evidence="6">
    <location>
        <begin position="185"/>
        <end position="203"/>
    </location>
</feature>
<organism evidence="8 9">
    <name type="scientific">Iris pallida</name>
    <name type="common">Sweet iris</name>
    <dbReference type="NCBI Taxonomy" id="29817"/>
    <lineage>
        <taxon>Eukaryota</taxon>
        <taxon>Viridiplantae</taxon>
        <taxon>Streptophyta</taxon>
        <taxon>Embryophyta</taxon>
        <taxon>Tracheophyta</taxon>
        <taxon>Spermatophyta</taxon>
        <taxon>Magnoliopsida</taxon>
        <taxon>Liliopsida</taxon>
        <taxon>Asparagales</taxon>
        <taxon>Iridaceae</taxon>
        <taxon>Iridoideae</taxon>
        <taxon>Irideae</taxon>
        <taxon>Iris</taxon>
    </lineage>
</organism>
<dbReference type="InterPro" id="IPR045069">
    <property type="entry name" value="MATE_euk"/>
</dbReference>
<keyword evidence="4 6" id="KW-1133">Transmembrane helix</keyword>
<evidence type="ECO:0000313" key="8">
    <source>
        <dbReference type="EMBL" id="KAJ6851612.1"/>
    </source>
</evidence>
<dbReference type="AlphaFoldDB" id="A0AAX6IEG0"/>
<feature type="transmembrane region" description="Helical" evidence="6">
    <location>
        <begin position="116"/>
        <end position="137"/>
    </location>
</feature>
<evidence type="ECO:0000256" key="7">
    <source>
        <dbReference type="SAM" id="MobiDB-lite"/>
    </source>
</evidence>
<comment type="caution">
    <text evidence="6">Lacks conserved residue(s) required for the propagation of feature annotation.</text>
</comment>
<keyword evidence="3 6" id="KW-0812">Transmembrane</keyword>
<dbReference type="Pfam" id="PF01554">
    <property type="entry name" value="MatE"/>
    <property type="match status" value="2"/>
</dbReference>
<dbReference type="NCBIfam" id="TIGR00797">
    <property type="entry name" value="matE"/>
    <property type="match status" value="1"/>
</dbReference>
<dbReference type="GO" id="GO:0042910">
    <property type="term" value="F:xenobiotic transmembrane transporter activity"/>
    <property type="evidence" value="ECO:0007669"/>
    <property type="project" value="InterPro"/>
</dbReference>
<gene>
    <name evidence="8" type="ORF">M6B38_259885</name>
</gene>
<name>A0AAX6IEG0_IRIPA</name>
<dbReference type="GO" id="GO:0016020">
    <property type="term" value="C:membrane"/>
    <property type="evidence" value="ECO:0007669"/>
    <property type="project" value="UniProtKB-SubCell"/>
</dbReference>
<comment type="subcellular location">
    <subcellularLocation>
        <location evidence="1">Membrane</location>
        <topology evidence="1">Multi-pass membrane protein</topology>
    </subcellularLocation>
</comment>
<proteinExistence type="inferred from homology"/>
<evidence type="ECO:0000256" key="1">
    <source>
        <dbReference type="ARBA" id="ARBA00004141"/>
    </source>
</evidence>
<dbReference type="Proteomes" id="UP001140949">
    <property type="component" value="Unassembled WGS sequence"/>
</dbReference>
<dbReference type="InterPro" id="IPR002528">
    <property type="entry name" value="MATE_fam"/>
</dbReference>
<keyword evidence="9" id="KW-1185">Reference proteome</keyword>
<feature type="transmembrane region" description="Helical" evidence="6">
    <location>
        <begin position="332"/>
        <end position="355"/>
    </location>
</feature>
<evidence type="ECO:0000256" key="4">
    <source>
        <dbReference type="ARBA" id="ARBA00022989"/>
    </source>
</evidence>
<keyword evidence="5 6" id="KW-0472">Membrane</keyword>